<dbReference type="Gene3D" id="3.30.1390.10">
    <property type="match status" value="1"/>
</dbReference>
<comment type="similarity">
    <text evidence="1">Belongs to the ClpS family.</text>
</comment>
<sequence length="93" mass="10279">MTFLSEAPEQTAQATPTPRWAVIVWDDPVNLMSYVSYVFRSYFGYGRDRAEELMMLVHTTGRAAVADGAREAMEGHVAALHGYGLQATLEPLS</sequence>
<comment type="subunit">
    <text evidence="1">Binds to the N-terminal domain of the chaperone ClpA.</text>
</comment>
<evidence type="ECO:0000313" key="4">
    <source>
        <dbReference type="Proteomes" id="UP000196778"/>
    </source>
</evidence>
<gene>
    <name evidence="1" type="primary">clpS</name>
    <name evidence="3" type="ORF">FM119_11955</name>
</gene>
<keyword evidence="4" id="KW-1185">Reference proteome</keyword>
<dbReference type="EMBL" id="FUKR01000070">
    <property type="protein sequence ID" value="SJN40425.1"/>
    <property type="molecule type" value="Genomic_DNA"/>
</dbReference>
<evidence type="ECO:0000313" key="3">
    <source>
        <dbReference type="EMBL" id="SJN40425.1"/>
    </source>
</evidence>
<keyword evidence="3" id="KW-0378">Hydrolase</keyword>
<dbReference type="AlphaFoldDB" id="A0A1R4K8F7"/>
<evidence type="ECO:0000256" key="1">
    <source>
        <dbReference type="HAMAP-Rule" id="MF_00302"/>
    </source>
</evidence>
<dbReference type="Proteomes" id="UP000196778">
    <property type="component" value="Unassembled WGS sequence"/>
</dbReference>
<dbReference type="GO" id="GO:0006508">
    <property type="term" value="P:proteolysis"/>
    <property type="evidence" value="ECO:0007669"/>
    <property type="project" value="UniProtKB-UniRule"/>
</dbReference>
<dbReference type="RefSeq" id="WP_087138393.1">
    <property type="nucleotide sequence ID" value="NZ_FUKR01000070.1"/>
</dbReference>
<organism evidence="3 4">
    <name type="scientific">Mycetocola reblochoni REB411</name>
    <dbReference type="NCBI Taxonomy" id="1255698"/>
    <lineage>
        <taxon>Bacteria</taxon>
        <taxon>Bacillati</taxon>
        <taxon>Actinomycetota</taxon>
        <taxon>Actinomycetes</taxon>
        <taxon>Micrococcales</taxon>
        <taxon>Microbacteriaceae</taxon>
        <taxon>Mycetocola</taxon>
    </lineage>
</organism>
<dbReference type="Pfam" id="PF02617">
    <property type="entry name" value="ClpS"/>
    <property type="match status" value="1"/>
</dbReference>
<dbReference type="SUPFAM" id="SSF54736">
    <property type="entry name" value="ClpS-like"/>
    <property type="match status" value="1"/>
</dbReference>
<dbReference type="GO" id="GO:0030163">
    <property type="term" value="P:protein catabolic process"/>
    <property type="evidence" value="ECO:0007669"/>
    <property type="project" value="InterPro"/>
</dbReference>
<evidence type="ECO:0000259" key="2">
    <source>
        <dbReference type="Pfam" id="PF02617"/>
    </source>
</evidence>
<name>A0A1R4K8F7_9MICO</name>
<dbReference type="GO" id="GO:0008233">
    <property type="term" value="F:peptidase activity"/>
    <property type="evidence" value="ECO:0007669"/>
    <property type="project" value="UniProtKB-KW"/>
</dbReference>
<dbReference type="InterPro" id="IPR022935">
    <property type="entry name" value="ClpS"/>
</dbReference>
<keyword evidence="3" id="KW-0645">Protease</keyword>
<proteinExistence type="inferred from homology"/>
<dbReference type="InterPro" id="IPR003769">
    <property type="entry name" value="ClpS_core"/>
</dbReference>
<accession>A0A1R4K8F7</accession>
<reference evidence="4" key="1">
    <citation type="submission" date="2017-02" db="EMBL/GenBank/DDBJ databases">
        <authorList>
            <person name="Dridi B."/>
        </authorList>
    </citation>
    <scope>NUCLEOTIDE SEQUENCE [LARGE SCALE GENOMIC DNA]</scope>
    <source>
        <strain evidence="4">EB411</strain>
    </source>
</reference>
<feature type="domain" description="Adaptor protein ClpS core" evidence="2">
    <location>
        <begin position="16"/>
        <end position="87"/>
    </location>
</feature>
<comment type="function">
    <text evidence="1">Involved in the modulation of the specificity of the ClpAP-mediated ATP-dependent protein degradation.</text>
</comment>
<dbReference type="NCBIfam" id="NF000668">
    <property type="entry name" value="PRK00033.1-1"/>
    <property type="match status" value="1"/>
</dbReference>
<dbReference type="HAMAP" id="MF_00302">
    <property type="entry name" value="ClpS"/>
    <property type="match status" value="1"/>
</dbReference>
<protein>
    <recommendedName>
        <fullName evidence="1">ATP-dependent Clp protease adapter protein ClpS</fullName>
    </recommendedName>
</protein>
<dbReference type="InterPro" id="IPR014719">
    <property type="entry name" value="Ribosomal_bL12_C/ClpS-like"/>
</dbReference>